<sequence length="149" mass="17970">MDQKFLKYLYDSFTKLVEKYGFIKSTELNEEGVYSIEYSSDTFVIKLEKYRREFYVALYKTGYPDKGVNLFNLLSYLNQTSSDVPESNYFKEEKDLDECYKKQFNYISDTIYQNFDAINDFFKSGNHELKMVDIRKFMLSKYPELFKRT</sequence>
<organism evidence="1 2">
    <name type="scientific">Puia dinghuensis</name>
    <dbReference type="NCBI Taxonomy" id="1792502"/>
    <lineage>
        <taxon>Bacteria</taxon>
        <taxon>Pseudomonadati</taxon>
        <taxon>Bacteroidota</taxon>
        <taxon>Chitinophagia</taxon>
        <taxon>Chitinophagales</taxon>
        <taxon>Chitinophagaceae</taxon>
        <taxon>Puia</taxon>
    </lineage>
</organism>
<evidence type="ECO:0000313" key="1">
    <source>
        <dbReference type="EMBL" id="GGA92042.1"/>
    </source>
</evidence>
<evidence type="ECO:0000313" key="2">
    <source>
        <dbReference type="Proteomes" id="UP000607559"/>
    </source>
</evidence>
<dbReference type="EMBL" id="BMJC01000001">
    <property type="protein sequence ID" value="GGA92042.1"/>
    <property type="molecule type" value="Genomic_DNA"/>
</dbReference>
<dbReference type="Proteomes" id="UP000607559">
    <property type="component" value="Unassembled WGS sequence"/>
</dbReference>
<reference evidence="1" key="2">
    <citation type="submission" date="2020-09" db="EMBL/GenBank/DDBJ databases">
        <authorList>
            <person name="Sun Q."/>
            <person name="Zhou Y."/>
        </authorList>
    </citation>
    <scope>NUCLEOTIDE SEQUENCE</scope>
    <source>
        <strain evidence="1">CGMCC 1.15448</strain>
    </source>
</reference>
<proteinExistence type="predicted"/>
<dbReference type="AlphaFoldDB" id="A0A8J2UB23"/>
<comment type="caution">
    <text evidence="1">The sequence shown here is derived from an EMBL/GenBank/DDBJ whole genome shotgun (WGS) entry which is preliminary data.</text>
</comment>
<reference evidence="1" key="1">
    <citation type="journal article" date="2014" name="Int. J. Syst. Evol. Microbiol.">
        <title>Complete genome sequence of Corynebacterium casei LMG S-19264T (=DSM 44701T), isolated from a smear-ripened cheese.</title>
        <authorList>
            <consortium name="US DOE Joint Genome Institute (JGI-PGF)"/>
            <person name="Walter F."/>
            <person name="Albersmeier A."/>
            <person name="Kalinowski J."/>
            <person name="Ruckert C."/>
        </authorList>
    </citation>
    <scope>NUCLEOTIDE SEQUENCE</scope>
    <source>
        <strain evidence="1">CGMCC 1.15448</strain>
    </source>
</reference>
<gene>
    <name evidence="1" type="ORF">GCM10011511_14290</name>
</gene>
<protein>
    <submittedName>
        <fullName evidence="1">Uncharacterized protein</fullName>
    </submittedName>
</protein>
<name>A0A8J2UB23_9BACT</name>
<dbReference type="RefSeq" id="WP_188929959.1">
    <property type="nucleotide sequence ID" value="NZ_BMJC01000001.1"/>
</dbReference>
<keyword evidence="2" id="KW-1185">Reference proteome</keyword>
<accession>A0A8J2UB23</accession>